<evidence type="ECO:0000256" key="7">
    <source>
        <dbReference type="PROSITE-ProRule" id="PRU10141"/>
    </source>
</evidence>
<dbReference type="GO" id="GO:0004674">
    <property type="term" value="F:protein serine/threonine kinase activity"/>
    <property type="evidence" value="ECO:0007669"/>
    <property type="project" value="UniProtKB-KW"/>
</dbReference>
<feature type="transmembrane region" description="Helical" evidence="9">
    <location>
        <begin position="357"/>
        <end position="377"/>
    </location>
</feature>
<evidence type="ECO:0000256" key="9">
    <source>
        <dbReference type="SAM" id="Phobius"/>
    </source>
</evidence>
<dbReference type="PROSITE" id="PS00107">
    <property type="entry name" value="PROTEIN_KINASE_ATP"/>
    <property type="match status" value="1"/>
</dbReference>
<evidence type="ECO:0000313" key="11">
    <source>
        <dbReference type="EMBL" id="MCP2168445.1"/>
    </source>
</evidence>
<dbReference type="Gene3D" id="3.30.200.20">
    <property type="entry name" value="Phosphorylase Kinase, domain 1"/>
    <property type="match status" value="1"/>
</dbReference>
<evidence type="ECO:0000256" key="2">
    <source>
        <dbReference type="ARBA" id="ARBA00022527"/>
    </source>
</evidence>
<dbReference type="Proteomes" id="UP001206128">
    <property type="component" value="Unassembled WGS sequence"/>
</dbReference>
<evidence type="ECO:0000256" key="4">
    <source>
        <dbReference type="ARBA" id="ARBA00022741"/>
    </source>
</evidence>
<evidence type="ECO:0000256" key="3">
    <source>
        <dbReference type="ARBA" id="ARBA00022679"/>
    </source>
</evidence>
<keyword evidence="9" id="KW-0472">Membrane</keyword>
<organism evidence="11 12">
    <name type="scientific">Goodfellowiella coeruleoviolacea</name>
    <dbReference type="NCBI Taxonomy" id="334858"/>
    <lineage>
        <taxon>Bacteria</taxon>
        <taxon>Bacillati</taxon>
        <taxon>Actinomycetota</taxon>
        <taxon>Actinomycetes</taxon>
        <taxon>Pseudonocardiales</taxon>
        <taxon>Pseudonocardiaceae</taxon>
        <taxon>Goodfellowiella</taxon>
    </lineage>
</organism>
<dbReference type="RefSeq" id="WP_253776308.1">
    <property type="nucleotide sequence ID" value="NZ_JAMTCK010000014.1"/>
</dbReference>
<feature type="region of interest" description="Disordered" evidence="8">
    <location>
        <begin position="293"/>
        <end position="349"/>
    </location>
</feature>
<dbReference type="AlphaFoldDB" id="A0AAE3GHU7"/>
<comment type="caution">
    <text evidence="11">The sequence shown here is derived from an EMBL/GenBank/DDBJ whole genome shotgun (WGS) entry which is preliminary data.</text>
</comment>
<dbReference type="GO" id="GO:0005524">
    <property type="term" value="F:ATP binding"/>
    <property type="evidence" value="ECO:0007669"/>
    <property type="project" value="UniProtKB-UniRule"/>
</dbReference>
<feature type="compositionally biased region" description="Pro residues" evidence="8">
    <location>
        <begin position="302"/>
        <end position="313"/>
    </location>
</feature>
<dbReference type="InterPro" id="IPR000719">
    <property type="entry name" value="Prot_kinase_dom"/>
</dbReference>
<feature type="compositionally biased region" description="Low complexity" evidence="8">
    <location>
        <begin position="314"/>
        <end position="336"/>
    </location>
</feature>
<protein>
    <recommendedName>
        <fullName evidence="1">non-specific serine/threonine protein kinase</fullName>
        <ecNumber evidence="1">2.7.11.1</ecNumber>
    </recommendedName>
</protein>
<evidence type="ECO:0000256" key="8">
    <source>
        <dbReference type="SAM" id="MobiDB-lite"/>
    </source>
</evidence>
<keyword evidence="12" id="KW-1185">Reference proteome</keyword>
<feature type="domain" description="Protein kinase" evidence="10">
    <location>
        <begin position="14"/>
        <end position="268"/>
    </location>
</feature>
<evidence type="ECO:0000259" key="10">
    <source>
        <dbReference type="PROSITE" id="PS50011"/>
    </source>
</evidence>
<evidence type="ECO:0000313" key="12">
    <source>
        <dbReference type="Proteomes" id="UP001206128"/>
    </source>
</evidence>
<keyword evidence="6 7" id="KW-0067">ATP-binding</keyword>
<dbReference type="InterPro" id="IPR017441">
    <property type="entry name" value="Protein_kinase_ATP_BS"/>
</dbReference>
<dbReference type="EMBL" id="JAMTCK010000014">
    <property type="protein sequence ID" value="MCP2168445.1"/>
    <property type="molecule type" value="Genomic_DNA"/>
</dbReference>
<dbReference type="PROSITE" id="PS50011">
    <property type="entry name" value="PROTEIN_KINASE_DOM"/>
    <property type="match status" value="1"/>
</dbReference>
<keyword evidence="5 11" id="KW-0418">Kinase</keyword>
<dbReference type="PANTHER" id="PTHR43289">
    <property type="entry name" value="MITOGEN-ACTIVATED PROTEIN KINASE KINASE KINASE 20-RELATED"/>
    <property type="match status" value="1"/>
</dbReference>
<keyword evidence="3" id="KW-0808">Transferase</keyword>
<dbReference type="Gene3D" id="1.10.510.10">
    <property type="entry name" value="Transferase(Phosphotransferase) domain 1"/>
    <property type="match status" value="1"/>
</dbReference>
<dbReference type="PROSITE" id="PS00108">
    <property type="entry name" value="PROTEIN_KINASE_ST"/>
    <property type="match status" value="1"/>
</dbReference>
<gene>
    <name evidence="11" type="ORF">LX83_005323</name>
</gene>
<evidence type="ECO:0000256" key="1">
    <source>
        <dbReference type="ARBA" id="ARBA00012513"/>
    </source>
</evidence>
<feature type="binding site" evidence="7">
    <location>
        <position position="43"/>
    </location>
    <ligand>
        <name>ATP</name>
        <dbReference type="ChEBI" id="CHEBI:30616"/>
    </ligand>
</feature>
<sequence>MGGTAEQRTLAGRFVLEDVLGRGGMGTVWRAWDTVLERSVAVKEVVLPPELGRSDAAATREKVLREARLAARLSHPGAVTVFDAVESHGQVFIVMELVRAVTLHELVGQRGPLPVATVADIGLRVLDVLVAAHQLGIVHRDVKPGNIMVADGGAVKLADFGIARLDDGSTATVASLLLGSPAFMAPEHIRGSAVPASDFWSLGATLYFAVEGVSPFQRETAGASLAAVLAEPPPPPTRAGPVLGPLLLSLLVPAAENRPTAPEIQARLAAAAIEQAGDGPTVPVVGRPATALATAPASGPATPGPATPGPATPGPATTGPATAGPTAAAPTVPGPARQATVVEDPPPRRPRRRLRTWLVIAAVLVLLGGATVVGTLLSVDRGRFASTPGACLLDPEDIVALLPENTQTVDKGHTANGLSSTCQLNGRFQSGEINGYHNVTIEVRRFERSGFTPADEPATRYAASLREKMRDVRPVAVGADEAFIGQWIQINGATGEDESFPYAVLRGGNVVVEVYEDKFDDRRAHRTALTPEVAERLTQFLARIYPNLR</sequence>
<dbReference type="InterPro" id="IPR011009">
    <property type="entry name" value="Kinase-like_dom_sf"/>
</dbReference>
<dbReference type="SUPFAM" id="SSF56112">
    <property type="entry name" value="Protein kinase-like (PK-like)"/>
    <property type="match status" value="1"/>
</dbReference>
<keyword evidence="4 7" id="KW-0547">Nucleotide-binding</keyword>
<accession>A0AAE3GHU7</accession>
<evidence type="ECO:0000256" key="5">
    <source>
        <dbReference type="ARBA" id="ARBA00022777"/>
    </source>
</evidence>
<proteinExistence type="predicted"/>
<dbReference type="EC" id="2.7.11.1" evidence="1"/>
<evidence type="ECO:0000256" key="6">
    <source>
        <dbReference type="ARBA" id="ARBA00022840"/>
    </source>
</evidence>
<keyword evidence="9" id="KW-0812">Transmembrane</keyword>
<dbReference type="SMART" id="SM00220">
    <property type="entry name" value="S_TKc"/>
    <property type="match status" value="1"/>
</dbReference>
<dbReference type="InterPro" id="IPR008271">
    <property type="entry name" value="Ser/Thr_kinase_AS"/>
</dbReference>
<dbReference type="PANTHER" id="PTHR43289:SF6">
    <property type="entry name" value="SERINE_THREONINE-PROTEIN KINASE NEKL-3"/>
    <property type="match status" value="1"/>
</dbReference>
<dbReference type="Pfam" id="PF00069">
    <property type="entry name" value="Pkinase"/>
    <property type="match status" value="1"/>
</dbReference>
<name>A0AAE3GHU7_9PSEU</name>
<reference evidence="11" key="1">
    <citation type="submission" date="2022-06" db="EMBL/GenBank/DDBJ databases">
        <title>Genomic Encyclopedia of Archaeal and Bacterial Type Strains, Phase II (KMG-II): from individual species to whole genera.</title>
        <authorList>
            <person name="Goeker M."/>
        </authorList>
    </citation>
    <scope>NUCLEOTIDE SEQUENCE</scope>
    <source>
        <strain evidence="11">DSM 43935</strain>
    </source>
</reference>
<keyword evidence="2 11" id="KW-0723">Serine/threonine-protein kinase</keyword>
<dbReference type="CDD" id="cd14014">
    <property type="entry name" value="STKc_PknB_like"/>
    <property type="match status" value="1"/>
</dbReference>
<keyword evidence="9" id="KW-1133">Transmembrane helix</keyword>